<dbReference type="SUPFAM" id="SSF51905">
    <property type="entry name" value="FAD/NAD(P)-binding domain"/>
    <property type="match status" value="1"/>
</dbReference>
<dbReference type="GO" id="GO:0050660">
    <property type="term" value="F:flavin adenine dinucleotide binding"/>
    <property type="evidence" value="ECO:0007669"/>
    <property type="project" value="InterPro"/>
</dbReference>
<dbReference type="AlphaFoldDB" id="A0AAE0DI79"/>
<reference evidence="3" key="1">
    <citation type="submission" date="2022-11" db="EMBL/GenBank/DDBJ databases">
        <title>Chromosomal genome sequence assembly and mating type (MAT) locus characterization of the leprose asexual lichenized fungus Lepraria neglecta (Nyl.) Erichsen.</title>
        <authorList>
            <person name="Allen J.L."/>
            <person name="Pfeffer B."/>
        </authorList>
    </citation>
    <scope>NUCLEOTIDE SEQUENCE</scope>
    <source>
        <strain evidence="3">Allen 5258</strain>
    </source>
</reference>
<dbReference type="EMBL" id="JASNWA010000008">
    <property type="protein sequence ID" value="KAK3171252.1"/>
    <property type="molecule type" value="Genomic_DNA"/>
</dbReference>
<dbReference type="SUPFAM" id="SSF54373">
    <property type="entry name" value="FAD-linked reductases, C-terminal domain"/>
    <property type="match status" value="1"/>
</dbReference>
<evidence type="ECO:0000313" key="4">
    <source>
        <dbReference type="Proteomes" id="UP001276659"/>
    </source>
</evidence>
<sequence length="228" mass="24740">MSESLQNAVASTTTPSQSKQYPLVFQKLLNSGEACTQEVFLPGALAPQFVSNASALFTPDPTTYPGNYFSMLAVLEHPFSRGSVHITSSDPSLYPAIDPNYFSHPLDVYVISQAILHIQQVARTAPLSTHLKDGGYVFQEGFYELNDDNVEAFVKSSFTSEYHPMGSCAMGPRDQGGVVDERLVVHGTSNLRVVDASVFPLQVRGNLASLVYAVAERAADFVKEDAKG</sequence>
<feature type="domain" description="Glucose-methanol-choline oxidoreductase C-terminal" evidence="2">
    <location>
        <begin position="78"/>
        <end position="215"/>
    </location>
</feature>
<dbReference type="Proteomes" id="UP001276659">
    <property type="component" value="Unassembled WGS sequence"/>
</dbReference>
<proteinExistence type="inferred from homology"/>
<dbReference type="InterPro" id="IPR007867">
    <property type="entry name" value="GMC_OxRtase_C"/>
</dbReference>
<dbReference type="Gene3D" id="3.50.50.60">
    <property type="entry name" value="FAD/NAD(P)-binding domain"/>
    <property type="match status" value="1"/>
</dbReference>
<evidence type="ECO:0000256" key="1">
    <source>
        <dbReference type="ARBA" id="ARBA00010790"/>
    </source>
</evidence>
<evidence type="ECO:0000259" key="2">
    <source>
        <dbReference type="Pfam" id="PF05199"/>
    </source>
</evidence>
<comment type="similarity">
    <text evidence="1">Belongs to the GMC oxidoreductase family.</text>
</comment>
<accession>A0AAE0DI79</accession>
<gene>
    <name evidence="3" type="ORF">OEA41_003336</name>
</gene>
<dbReference type="PANTHER" id="PTHR11552">
    <property type="entry name" value="GLUCOSE-METHANOL-CHOLINE GMC OXIDOREDUCTASE"/>
    <property type="match status" value="1"/>
</dbReference>
<keyword evidence="4" id="KW-1185">Reference proteome</keyword>
<dbReference type="Gene3D" id="3.30.560.10">
    <property type="entry name" value="Glucose Oxidase, domain 3"/>
    <property type="match status" value="1"/>
</dbReference>
<organism evidence="3 4">
    <name type="scientific">Lepraria neglecta</name>
    <dbReference type="NCBI Taxonomy" id="209136"/>
    <lineage>
        <taxon>Eukaryota</taxon>
        <taxon>Fungi</taxon>
        <taxon>Dikarya</taxon>
        <taxon>Ascomycota</taxon>
        <taxon>Pezizomycotina</taxon>
        <taxon>Lecanoromycetes</taxon>
        <taxon>OSLEUM clade</taxon>
        <taxon>Lecanoromycetidae</taxon>
        <taxon>Lecanorales</taxon>
        <taxon>Lecanorineae</taxon>
        <taxon>Stereocaulaceae</taxon>
        <taxon>Lepraria</taxon>
    </lineage>
</organism>
<dbReference type="GO" id="GO:0016614">
    <property type="term" value="F:oxidoreductase activity, acting on CH-OH group of donors"/>
    <property type="evidence" value="ECO:0007669"/>
    <property type="project" value="InterPro"/>
</dbReference>
<comment type="caution">
    <text evidence="3">The sequence shown here is derived from an EMBL/GenBank/DDBJ whole genome shotgun (WGS) entry which is preliminary data.</text>
</comment>
<name>A0AAE0DI79_9LECA</name>
<dbReference type="PANTHER" id="PTHR11552:SF210">
    <property type="entry name" value="GLUCOSE-METHANOL-CHOLINE OXIDOREDUCTASE N-TERMINAL DOMAIN-CONTAINING PROTEIN-RELATED"/>
    <property type="match status" value="1"/>
</dbReference>
<dbReference type="InterPro" id="IPR036188">
    <property type="entry name" value="FAD/NAD-bd_sf"/>
</dbReference>
<protein>
    <recommendedName>
        <fullName evidence="2">Glucose-methanol-choline oxidoreductase C-terminal domain-containing protein</fullName>
    </recommendedName>
</protein>
<evidence type="ECO:0000313" key="3">
    <source>
        <dbReference type="EMBL" id="KAK3171252.1"/>
    </source>
</evidence>
<dbReference type="InterPro" id="IPR012132">
    <property type="entry name" value="GMC_OxRdtase"/>
</dbReference>
<dbReference type="Pfam" id="PF05199">
    <property type="entry name" value="GMC_oxred_C"/>
    <property type="match status" value="1"/>
</dbReference>